<dbReference type="Proteomes" id="UP001152759">
    <property type="component" value="Chromosome 10"/>
</dbReference>
<feature type="signal peptide" evidence="1">
    <location>
        <begin position="1"/>
        <end position="18"/>
    </location>
</feature>
<feature type="chain" id="PRO_5040408829" evidence="1">
    <location>
        <begin position="19"/>
        <end position="446"/>
    </location>
</feature>
<keyword evidence="1" id="KW-0732">Signal</keyword>
<proteinExistence type="predicted"/>
<reference evidence="2" key="1">
    <citation type="submission" date="2021-12" db="EMBL/GenBank/DDBJ databases">
        <authorList>
            <person name="King R."/>
        </authorList>
    </citation>
    <scope>NUCLEOTIDE SEQUENCE</scope>
</reference>
<dbReference type="AlphaFoldDB" id="A0A9P0F0N4"/>
<gene>
    <name evidence="2" type="ORF">BEMITA_LOCUS2826</name>
</gene>
<name>A0A9P0F0N4_BEMTA</name>
<evidence type="ECO:0000313" key="3">
    <source>
        <dbReference type="Proteomes" id="UP001152759"/>
    </source>
</evidence>
<protein>
    <submittedName>
        <fullName evidence="2">Uncharacterized protein</fullName>
    </submittedName>
</protein>
<organism evidence="2 3">
    <name type="scientific">Bemisia tabaci</name>
    <name type="common">Sweetpotato whitefly</name>
    <name type="synonym">Aleurodes tabaci</name>
    <dbReference type="NCBI Taxonomy" id="7038"/>
    <lineage>
        <taxon>Eukaryota</taxon>
        <taxon>Metazoa</taxon>
        <taxon>Ecdysozoa</taxon>
        <taxon>Arthropoda</taxon>
        <taxon>Hexapoda</taxon>
        <taxon>Insecta</taxon>
        <taxon>Pterygota</taxon>
        <taxon>Neoptera</taxon>
        <taxon>Paraneoptera</taxon>
        <taxon>Hemiptera</taxon>
        <taxon>Sternorrhyncha</taxon>
        <taxon>Aleyrodoidea</taxon>
        <taxon>Aleyrodidae</taxon>
        <taxon>Aleyrodinae</taxon>
        <taxon>Bemisia</taxon>
    </lineage>
</organism>
<evidence type="ECO:0000313" key="2">
    <source>
        <dbReference type="EMBL" id="CAH0383369.1"/>
    </source>
</evidence>
<dbReference type="EMBL" id="OU963871">
    <property type="protein sequence ID" value="CAH0383369.1"/>
    <property type="molecule type" value="Genomic_DNA"/>
</dbReference>
<dbReference type="PROSITE" id="PS51257">
    <property type="entry name" value="PROKAR_LIPOPROTEIN"/>
    <property type="match status" value="1"/>
</dbReference>
<evidence type="ECO:0000256" key="1">
    <source>
        <dbReference type="SAM" id="SignalP"/>
    </source>
</evidence>
<accession>A0A9P0F0N4</accession>
<sequence length="446" mass="48121">MKTLNCLCLCLLLATCACRRSSYSSSQGYSSSSYNSSQEYSGGNSTGFQQFCVKAFAIVLQTVMYIPTISTGNLGDLSLLSAIPGFTGTGAGVQTMSFIGGGANLGADPFGFKITRINGTDKLNITVTNIKSPGNDDVSFVIQDPSITFCSLLAKLGIFEDTSFKYGRALQVLYLLRDLISADYSSFFNISQDYFNFFNISQDYSSFFNISQDYSSFFNISQDYSSFFNISQDYSSFLYNISQDYSGFSYNSSQDYSGFSYNSSQDYYGFLYNSSQGFSRGNNTGFEQFCLTLAAGLTNTTIYIPLVSLNLTNPQGVSTGAGVETNAPGSGKAVAGGADVAGFKGGIQINSVAGMPNKTNITFTGYFIQPISFIIQTPSKTICQLLGQFEVLNALGPFYEPILNLVGTVNGVLGYIVNSTTGDKVEINPSRIGSNFLSLLVTLLME</sequence>
<keyword evidence="3" id="KW-1185">Reference proteome</keyword>